<dbReference type="InterPro" id="IPR003753">
    <property type="entry name" value="Exonuc_VII_L"/>
</dbReference>
<evidence type="ECO:0000256" key="3">
    <source>
        <dbReference type="ARBA" id="ARBA00022801"/>
    </source>
</evidence>
<comment type="function">
    <text evidence="5">Bidirectionally degrades single-stranded DNA into large acid-insoluble oligonucleotides, which are then degraded further into small acid-soluble oligonucleotides.</text>
</comment>
<dbReference type="PANTHER" id="PTHR30008:SF0">
    <property type="entry name" value="EXODEOXYRIBONUCLEASE 7 LARGE SUBUNIT"/>
    <property type="match status" value="1"/>
</dbReference>
<evidence type="ECO:0000313" key="10">
    <source>
        <dbReference type="Proteomes" id="UP000632377"/>
    </source>
</evidence>
<dbReference type="EMBL" id="JAESWC010000018">
    <property type="protein sequence ID" value="MBL4937906.1"/>
    <property type="molecule type" value="Genomic_DNA"/>
</dbReference>
<feature type="domain" description="OB-fold nucleic acid binding" evidence="8">
    <location>
        <begin position="6"/>
        <end position="100"/>
    </location>
</feature>
<proteinExistence type="inferred from homology"/>
<keyword evidence="10" id="KW-1185">Reference proteome</keyword>
<evidence type="ECO:0000259" key="8">
    <source>
        <dbReference type="Pfam" id="PF13742"/>
    </source>
</evidence>
<dbReference type="Pfam" id="PF02601">
    <property type="entry name" value="Exonuc_VII_L"/>
    <property type="match status" value="1"/>
</dbReference>
<keyword evidence="1 5" id="KW-0963">Cytoplasm</keyword>
<feature type="domain" description="Exonuclease VII large subunit C-terminal" evidence="7">
    <location>
        <begin position="124"/>
        <end position="343"/>
    </location>
</feature>
<evidence type="ECO:0000313" key="9">
    <source>
        <dbReference type="EMBL" id="MBL4937906.1"/>
    </source>
</evidence>
<evidence type="ECO:0000256" key="1">
    <source>
        <dbReference type="ARBA" id="ARBA00022490"/>
    </source>
</evidence>
<dbReference type="InterPro" id="IPR020579">
    <property type="entry name" value="Exonuc_VII_lsu_C"/>
</dbReference>
<comment type="subunit">
    <text evidence="5">Heterooligomer composed of large and small subunits.</text>
</comment>
<comment type="subcellular location">
    <subcellularLocation>
        <location evidence="5 6">Cytoplasm</location>
    </subcellularLocation>
</comment>
<comment type="catalytic activity">
    <reaction evidence="5 6">
        <text>Exonucleolytic cleavage in either 5'- to 3'- or 3'- to 5'-direction to yield nucleoside 5'-phosphates.</text>
        <dbReference type="EC" id="3.1.11.6"/>
    </reaction>
</comment>
<dbReference type="CDD" id="cd04489">
    <property type="entry name" value="ExoVII_LU_OBF"/>
    <property type="match status" value="1"/>
</dbReference>
<evidence type="ECO:0000256" key="4">
    <source>
        <dbReference type="ARBA" id="ARBA00022839"/>
    </source>
</evidence>
<accession>A0ABS1TEV1</accession>
<evidence type="ECO:0000256" key="2">
    <source>
        <dbReference type="ARBA" id="ARBA00022722"/>
    </source>
</evidence>
<dbReference type="Proteomes" id="UP000632377">
    <property type="component" value="Unassembled WGS sequence"/>
</dbReference>
<keyword evidence="3 5" id="KW-0378">Hydrolase</keyword>
<dbReference type="NCBIfam" id="TIGR00237">
    <property type="entry name" value="xseA"/>
    <property type="match status" value="1"/>
</dbReference>
<reference evidence="9 10" key="1">
    <citation type="submission" date="2021-01" db="EMBL/GenBank/DDBJ databases">
        <title>Genome public.</title>
        <authorList>
            <person name="Liu C."/>
            <person name="Sun Q."/>
        </authorList>
    </citation>
    <scope>NUCLEOTIDE SEQUENCE [LARGE SCALE GENOMIC DNA]</scope>
    <source>
        <strain evidence="9 10">YIM B02515</strain>
    </source>
</reference>
<dbReference type="RefSeq" id="WP_202750647.1">
    <property type="nucleotide sequence ID" value="NZ_JAESWC010000018.1"/>
</dbReference>
<dbReference type="EC" id="3.1.11.6" evidence="5"/>
<evidence type="ECO:0000256" key="5">
    <source>
        <dbReference type="HAMAP-Rule" id="MF_00378"/>
    </source>
</evidence>
<organism evidence="9 10">
    <name type="scientific">Clostridium rhizosphaerae</name>
    <dbReference type="NCBI Taxonomy" id="2803861"/>
    <lineage>
        <taxon>Bacteria</taxon>
        <taxon>Bacillati</taxon>
        <taxon>Bacillota</taxon>
        <taxon>Clostridia</taxon>
        <taxon>Eubacteriales</taxon>
        <taxon>Clostridiaceae</taxon>
        <taxon>Clostridium</taxon>
    </lineage>
</organism>
<name>A0ABS1TEV1_9CLOT</name>
<dbReference type="HAMAP" id="MF_00378">
    <property type="entry name" value="Exonuc_7_L"/>
    <property type="match status" value="1"/>
</dbReference>
<keyword evidence="4 5" id="KW-0269">Exonuclease</keyword>
<dbReference type="InterPro" id="IPR025824">
    <property type="entry name" value="OB-fold_nuc-bd_dom"/>
</dbReference>
<evidence type="ECO:0000256" key="6">
    <source>
        <dbReference type="RuleBase" id="RU004355"/>
    </source>
</evidence>
<sequence>MYIKTLSVSALNNYIKKTLDADFILNNLSIKGEISNLKLHSSGHMYFSLKDEGSKINCIMFKTYASSLKFLPKDGESVVVKGKVSVYEKDGAYQLYCQEITQEGLGELYIAFQKLKEKLEKQGLFDEKRKRPLPKYPRRIGVITSPTGAAVRDIINVSTRRYKGVNMLIYPALVQGYNASEDIIRGIQTLNQIEDIDVIILARGGGSLEELWAFNNEELAYEVYNSKKPIITGVGHETDFTIVDFVSDRRAPTPSAAAEMAVPNREELLRGINTYESALNTSISNTLKDYNNKIESLRKTLYLNSPANFIVNQYNYIDRLQDTLNYKMKLILQNKKENLGKLNSLLDAHNPLKVLNKGYAMIQDSDGKIISEKKDLKENKEFLITLKDGKLKACMNSITEI</sequence>
<comment type="similarity">
    <text evidence="5 6">Belongs to the XseA family.</text>
</comment>
<dbReference type="PANTHER" id="PTHR30008">
    <property type="entry name" value="EXODEOXYRIBONUCLEASE 7 LARGE SUBUNIT"/>
    <property type="match status" value="1"/>
</dbReference>
<dbReference type="Pfam" id="PF13742">
    <property type="entry name" value="tRNA_anti_2"/>
    <property type="match status" value="1"/>
</dbReference>
<evidence type="ECO:0000259" key="7">
    <source>
        <dbReference type="Pfam" id="PF02601"/>
    </source>
</evidence>
<keyword evidence="2 5" id="KW-0540">Nuclease</keyword>
<protein>
    <recommendedName>
        <fullName evidence="5">Exodeoxyribonuclease 7 large subunit</fullName>
        <ecNumber evidence="5">3.1.11.6</ecNumber>
    </recommendedName>
    <alternativeName>
        <fullName evidence="5">Exodeoxyribonuclease VII large subunit</fullName>
        <shortName evidence="5">Exonuclease VII large subunit</shortName>
    </alternativeName>
</protein>
<comment type="caution">
    <text evidence="9">The sequence shown here is derived from an EMBL/GenBank/DDBJ whole genome shotgun (WGS) entry which is preliminary data.</text>
</comment>
<gene>
    <name evidence="5" type="primary">xseA</name>
    <name evidence="9" type="ORF">JK636_19540</name>
</gene>